<evidence type="ECO:0000313" key="2">
    <source>
        <dbReference type="EMBL" id="THE13242.1"/>
    </source>
</evidence>
<keyword evidence="1" id="KW-0472">Membrane</keyword>
<evidence type="ECO:0000256" key="1">
    <source>
        <dbReference type="SAM" id="Phobius"/>
    </source>
</evidence>
<feature type="transmembrane region" description="Helical" evidence="1">
    <location>
        <begin position="7"/>
        <end position="26"/>
    </location>
</feature>
<name>A0A4S3PW67_9BACI</name>
<reference evidence="2 3" key="1">
    <citation type="journal article" date="2019" name="Indoor Air">
        <title>Impacts of indoor surface finishes on bacterial viability.</title>
        <authorList>
            <person name="Hu J."/>
            <person name="Maamar S.B."/>
            <person name="Glawe A.J."/>
            <person name="Gottel N."/>
            <person name="Gilbert J.A."/>
            <person name="Hartmann E.M."/>
        </authorList>
    </citation>
    <scope>NUCLEOTIDE SEQUENCE [LARGE SCALE GENOMIC DNA]</scope>
    <source>
        <strain evidence="2 3">AF060A6</strain>
    </source>
</reference>
<evidence type="ECO:0000313" key="3">
    <source>
        <dbReference type="Proteomes" id="UP000306477"/>
    </source>
</evidence>
<gene>
    <name evidence="2" type="ORF">E1I69_07825</name>
</gene>
<dbReference type="EMBL" id="SLUB01000010">
    <property type="protein sequence ID" value="THE13242.1"/>
    <property type="molecule type" value="Genomic_DNA"/>
</dbReference>
<dbReference type="Proteomes" id="UP000306477">
    <property type="component" value="Unassembled WGS sequence"/>
</dbReference>
<dbReference type="AlphaFoldDB" id="A0A4S3PW67"/>
<feature type="transmembrane region" description="Helical" evidence="1">
    <location>
        <begin position="32"/>
        <end position="49"/>
    </location>
</feature>
<keyword evidence="1" id="KW-1133">Transmembrane helix</keyword>
<dbReference type="STRING" id="1033734.GCA_000285535_01037"/>
<accession>A0A4S3PW67</accession>
<comment type="caution">
    <text evidence="2">The sequence shown here is derived from an EMBL/GenBank/DDBJ whole genome shotgun (WGS) entry which is preliminary data.</text>
</comment>
<evidence type="ECO:0008006" key="4">
    <source>
        <dbReference type="Google" id="ProtNLM"/>
    </source>
</evidence>
<dbReference type="RefSeq" id="WP_136379053.1">
    <property type="nucleotide sequence ID" value="NZ_SLUB01000010.1"/>
</dbReference>
<keyword evidence="3" id="KW-1185">Reference proteome</keyword>
<keyword evidence="1" id="KW-0812">Transmembrane</keyword>
<sequence>MVRHMTYALLITAVEVAVLLGISLYFDANMLTTMFFGSCFFILVAFLMGSSGDIFTKNSEVAVFNSFLGSYKPRHEKAKLTISPFLTGSLLCLVAYFVADYFL</sequence>
<dbReference type="OrthoDB" id="2879144at2"/>
<proteinExistence type="predicted"/>
<feature type="transmembrane region" description="Helical" evidence="1">
    <location>
        <begin position="80"/>
        <end position="99"/>
    </location>
</feature>
<protein>
    <recommendedName>
        <fullName evidence="4">DUF3899 domain-containing protein</fullName>
    </recommendedName>
</protein>
<organism evidence="2 3">
    <name type="scientific">Bacillus timonensis</name>
    <dbReference type="NCBI Taxonomy" id="1033734"/>
    <lineage>
        <taxon>Bacteria</taxon>
        <taxon>Bacillati</taxon>
        <taxon>Bacillota</taxon>
        <taxon>Bacilli</taxon>
        <taxon>Bacillales</taxon>
        <taxon>Bacillaceae</taxon>
        <taxon>Bacillus</taxon>
    </lineage>
</organism>